<name>A0ABT5XD19_9EURY</name>
<evidence type="ECO:0000313" key="2">
    <source>
        <dbReference type="Proteomes" id="UP001215956"/>
    </source>
</evidence>
<accession>A0ABT5XD19</accession>
<gene>
    <name evidence="1" type="ORF">P0O24_03035</name>
</gene>
<comment type="caution">
    <text evidence="1">The sequence shown here is derived from an EMBL/GenBank/DDBJ whole genome shotgun (WGS) entry which is preliminary data.</text>
</comment>
<organism evidence="1 2">
    <name type="scientific">Candidatus Methanocrinis alkalitolerans</name>
    <dbReference type="NCBI Taxonomy" id="3033395"/>
    <lineage>
        <taxon>Archaea</taxon>
        <taxon>Methanobacteriati</taxon>
        <taxon>Methanobacteriota</taxon>
        <taxon>Stenosarchaea group</taxon>
        <taxon>Methanomicrobia</taxon>
        <taxon>Methanotrichales</taxon>
        <taxon>Methanotrichaceae</taxon>
        <taxon>Methanocrinis</taxon>
    </lineage>
</organism>
<dbReference type="RefSeq" id="WP_316968263.1">
    <property type="nucleotide sequence ID" value="NZ_JARFPL010000006.1"/>
</dbReference>
<sequence>MTENKKDGREPEKSEERESFKNTLLPGILGLIVDLIMETISSLSASEKMMVIIWLSVV</sequence>
<evidence type="ECO:0000313" key="1">
    <source>
        <dbReference type="EMBL" id="MDF0592555.1"/>
    </source>
</evidence>
<keyword evidence="2" id="KW-1185">Reference proteome</keyword>
<protein>
    <submittedName>
        <fullName evidence="1">Uncharacterized protein</fullName>
    </submittedName>
</protein>
<dbReference type="EMBL" id="JARFPL010000006">
    <property type="protein sequence ID" value="MDF0592555.1"/>
    <property type="molecule type" value="Genomic_DNA"/>
</dbReference>
<reference evidence="1 2" key="1">
    <citation type="submission" date="2023-03" db="EMBL/GenBank/DDBJ databases">
        <title>Whole genome sequencing of Methanotrichaceae archaeon M04Ac.</title>
        <authorList>
            <person name="Khomyakova M.A."/>
            <person name="Merkel A.Y."/>
            <person name="Slobodkin A.I."/>
        </authorList>
    </citation>
    <scope>NUCLEOTIDE SEQUENCE [LARGE SCALE GENOMIC DNA]</scope>
    <source>
        <strain evidence="1 2">M04Ac</strain>
    </source>
</reference>
<dbReference type="Proteomes" id="UP001215956">
    <property type="component" value="Unassembled WGS sequence"/>
</dbReference>
<proteinExistence type="predicted"/>